<evidence type="ECO:0000256" key="6">
    <source>
        <dbReference type="ARBA" id="ARBA00022832"/>
    </source>
</evidence>
<keyword evidence="5" id="KW-0378">Hydrolase</keyword>
<keyword evidence="4" id="KW-0719">Serine esterase</keyword>
<accession>A0A4Y7QMN5</accession>
<reference evidence="11 12" key="1">
    <citation type="submission" date="2018-06" db="EMBL/GenBank/DDBJ databases">
        <title>A transcriptomic atlas of mushroom development highlights an independent origin of complex multicellularity.</title>
        <authorList>
            <consortium name="DOE Joint Genome Institute"/>
            <person name="Krizsan K."/>
            <person name="Almasi E."/>
            <person name="Merenyi Z."/>
            <person name="Sahu N."/>
            <person name="Viragh M."/>
            <person name="Koszo T."/>
            <person name="Mondo S."/>
            <person name="Kiss B."/>
            <person name="Balint B."/>
            <person name="Kues U."/>
            <person name="Barry K."/>
            <person name="Hegedus J.C."/>
            <person name="Henrissat B."/>
            <person name="Johnson J."/>
            <person name="Lipzen A."/>
            <person name="Ohm R."/>
            <person name="Nagy I."/>
            <person name="Pangilinan J."/>
            <person name="Yan J."/>
            <person name="Xiong Y."/>
            <person name="Grigoriev I.V."/>
            <person name="Hibbett D.S."/>
            <person name="Nagy L.G."/>
        </authorList>
    </citation>
    <scope>NUCLEOTIDE SEQUENCE [LARGE SCALE GENOMIC DNA]</scope>
    <source>
        <strain evidence="11 12">SZMC22713</strain>
    </source>
</reference>
<proteinExistence type="inferred from homology"/>
<dbReference type="GO" id="GO:0008474">
    <property type="term" value="F:palmitoyl-(protein) hydrolase activity"/>
    <property type="evidence" value="ECO:0007669"/>
    <property type="project" value="UniProtKB-EC"/>
</dbReference>
<dbReference type="PANTHER" id="PTHR10655">
    <property type="entry name" value="LYSOPHOSPHOLIPASE-RELATED"/>
    <property type="match status" value="1"/>
</dbReference>
<evidence type="ECO:0000256" key="2">
    <source>
        <dbReference type="ARBA" id="ARBA00012423"/>
    </source>
</evidence>
<dbReference type="Proteomes" id="UP000294933">
    <property type="component" value="Unassembled WGS sequence"/>
</dbReference>
<dbReference type="AlphaFoldDB" id="A0A4Y7QMN5"/>
<dbReference type="VEuPathDB" id="FungiDB:BD410DRAFT_760666"/>
<name>A0A4Y7QMN5_9AGAM</name>
<gene>
    <name evidence="11" type="ORF">BD410DRAFT_760666</name>
</gene>
<evidence type="ECO:0000256" key="3">
    <source>
        <dbReference type="ARBA" id="ARBA00014923"/>
    </source>
</evidence>
<keyword evidence="12" id="KW-1185">Reference proteome</keyword>
<keyword evidence="6" id="KW-0443">Lipid metabolism</keyword>
<keyword evidence="6" id="KW-0276">Fatty acid metabolism</keyword>
<evidence type="ECO:0000313" key="12">
    <source>
        <dbReference type="Proteomes" id="UP000294933"/>
    </source>
</evidence>
<dbReference type="InterPro" id="IPR050565">
    <property type="entry name" value="LYPA1-2/EST-like"/>
</dbReference>
<dbReference type="SUPFAM" id="SSF53474">
    <property type="entry name" value="alpha/beta-Hydrolases"/>
    <property type="match status" value="1"/>
</dbReference>
<dbReference type="STRING" id="50990.A0A4Y7QMN5"/>
<dbReference type="Gene3D" id="3.40.50.1820">
    <property type="entry name" value="alpha/beta hydrolase"/>
    <property type="match status" value="1"/>
</dbReference>
<sequence>MVSVETDTPLTIPATTERTAVVIFVHGLGQNNRGWKQSMQEVAKRLPFVEFLLPQAPFRPVTYNAGELRPSWFDIGTLPPGREEFDEQAISESVSYIESLVSTKIREGTASNRIVLVGFSQGAALGIMVALTTLNELGGVANFSGWIPLRMREQMIHTEPRLPIFWGHGDADSEIPLPYAKESIRFLEDTLNITGDLLTFKEYAGLDHQINKEELQDFTEWLWSILHSTNQRNPDENIAEEQF</sequence>
<evidence type="ECO:0000256" key="5">
    <source>
        <dbReference type="ARBA" id="ARBA00022801"/>
    </source>
</evidence>
<dbReference type="GO" id="GO:0006631">
    <property type="term" value="P:fatty acid metabolic process"/>
    <property type="evidence" value="ECO:0007669"/>
    <property type="project" value="UniProtKB-KW"/>
</dbReference>
<dbReference type="InterPro" id="IPR003140">
    <property type="entry name" value="PLipase/COase/thioEstase"/>
</dbReference>
<comment type="function">
    <text evidence="7">Hydrolyzes fatty acids from S-acylated cysteine residues in proteins with a strong preference for palmitoylated G-alpha proteins over other acyl substrates. Mediates the deacylation of G-alpha proteins such as GPA1 in vivo, but has weak or no activity toward palmitoylated Ras proteins. Has weak lysophospholipase activity in vitro; however such activity may not exist in vivo.</text>
</comment>
<dbReference type="OrthoDB" id="2418081at2759"/>
<comment type="catalytic activity">
    <reaction evidence="9">
        <text>S-hexadecanoyl-L-cysteinyl-[protein] + H2O = L-cysteinyl-[protein] + hexadecanoate + H(+)</text>
        <dbReference type="Rhea" id="RHEA:19233"/>
        <dbReference type="Rhea" id="RHEA-COMP:10131"/>
        <dbReference type="Rhea" id="RHEA-COMP:11032"/>
        <dbReference type="ChEBI" id="CHEBI:7896"/>
        <dbReference type="ChEBI" id="CHEBI:15377"/>
        <dbReference type="ChEBI" id="CHEBI:15378"/>
        <dbReference type="ChEBI" id="CHEBI:29950"/>
        <dbReference type="ChEBI" id="CHEBI:74151"/>
        <dbReference type="EC" id="3.1.2.22"/>
    </reaction>
</comment>
<evidence type="ECO:0000256" key="1">
    <source>
        <dbReference type="ARBA" id="ARBA00006499"/>
    </source>
</evidence>
<evidence type="ECO:0000259" key="10">
    <source>
        <dbReference type="Pfam" id="PF02230"/>
    </source>
</evidence>
<evidence type="ECO:0000256" key="8">
    <source>
        <dbReference type="ARBA" id="ARBA00031195"/>
    </source>
</evidence>
<dbReference type="GO" id="GO:0052689">
    <property type="term" value="F:carboxylic ester hydrolase activity"/>
    <property type="evidence" value="ECO:0007669"/>
    <property type="project" value="UniProtKB-KW"/>
</dbReference>
<dbReference type="EC" id="3.1.2.22" evidence="2"/>
<dbReference type="InterPro" id="IPR029058">
    <property type="entry name" value="AB_hydrolase_fold"/>
</dbReference>
<evidence type="ECO:0000256" key="9">
    <source>
        <dbReference type="ARBA" id="ARBA00047337"/>
    </source>
</evidence>
<comment type="similarity">
    <text evidence="1">Belongs to the AB hydrolase superfamily. AB hydrolase 2 family.</text>
</comment>
<evidence type="ECO:0000256" key="7">
    <source>
        <dbReference type="ARBA" id="ARBA00029392"/>
    </source>
</evidence>
<organism evidence="11 12">
    <name type="scientific">Rickenella mellea</name>
    <dbReference type="NCBI Taxonomy" id="50990"/>
    <lineage>
        <taxon>Eukaryota</taxon>
        <taxon>Fungi</taxon>
        <taxon>Dikarya</taxon>
        <taxon>Basidiomycota</taxon>
        <taxon>Agaricomycotina</taxon>
        <taxon>Agaricomycetes</taxon>
        <taxon>Hymenochaetales</taxon>
        <taxon>Rickenellaceae</taxon>
        <taxon>Rickenella</taxon>
    </lineage>
</organism>
<dbReference type="Pfam" id="PF02230">
    <property type="entry name" value="Abhydrolase_2"/>
    <property type="match status" value="1"/>
</dbReference>
<dbReference type="PANTHER" id="PTHR10655:SF17">
    <property type="entry name" value="LYSOPHOSPHOLIPASE-LIKE PROTEIN 1"/>
    <property type="match status" value="1"/>
</dbReference>
<protein>
    <recommendedName>
        <fullName evidence="3">Acyl-protein thioesterase 1</fullName>
        <ecNumber evidence="2">3.1.2.22</ecNumber>
    </recommendedName>
    <alternativeName>
        <fullName evidence="8">Palmitoyl-protein hydrolase</fullName>
    </alternativeName>
</protein>
<evidence type="ECO:0000256" key="4">
    <source>
        <dbReference type="ARBA" id="ARBA00022487"/>
    </source>
</evidence>
<evidence type="ECO:0000313" key="11">
    <source>
        <dbReference type="EMBL" id="TDL28913.1"/>
    </source>
</evidence>
<dbReference type="EMBL" id="ML170157">
    <property type="protein sequence ID" value="TDL28913.1"/>
    <property type="molecule type" value="Genomic_DNA"/>
</dbReference>
<dbReference type="GO" id="GO:0005737">
    <property type="term" value="C:cytoplasm"/>
    <property type="evidence" value="ECO:0007669"/>
    <property type="project" value="TreeGrafter"/>
</dbReference>
<feature type="domain" description="Phospholipase/carboxylesterase/thioesterase" evidence="10">
    <location>
        <begin position="12"/>
        <end position="222"/>
    </location>
</feature>